<dbReference type="CDD" id="cd00099">
    <property type="entry name" value="IgV"/>
    <property type="match status" value="1"/>
</dbReference>
<name>A0AAV1GE67_XYRNO</name>
<sequence>MAALAWSVLLLCAAGALLSSASPLVVQPGQNISLTCNVTSSRKLTWYLLRSDQLLPLLTVKKTKLKSTSVNFHKDNSQMRSKGSLESGSVILEILQVEEEDTGIYFCSWSYAEKLCVNKGIHLSFPNPPDAPYPWHLAVRAGTVILYLIVMISIVVATWRKAHQIKRRETAGTRDELRVKEAIM</sequence>
<dbReference type="SMART" id="SM00409">
    <property type="entry name" value="IG"/>
    <property type="match status" value="1"/>
</dbReference>
<evidence type="ECO:0000256" key="2">
    <source>
        <dbReference type="SAM" id="SignalP"/>
    </source>
</evidence>
<keyword evidence="1" id="KW-0812">Transmembrane</keyword>
<dbReference type="InterPro" id="IPR013783">
    <property type="entry name" value="Ig-like_fold"/>
</dbReference>
<protein>
    <submittedName>
        <fullName evidence="4">Uncharacterized protein LOC126383970</fullName>
    </submittedName>
</protein>
<feature type="chain" id="PRO_5043359495" evidence="2">
    <location>
        <begin position="22"/>
        <end position="184"/>
    </location>
</feature>
<keyword evidence="1" id="KW-0472">Membrane</keyword>
<gene>
    <name evidence="4" type="ORF">XNOV1_A033142</name>
</gene>
<feature type="transmembrane region" description="Helical" evidence="1">
    <location>
        <begin position="137"/>
        <end position="159"/>
    </location>
</feature>
<dbReference type="SUPFAM" id="SSF48726">
    <property type="entry name" value="Immunoglobulin"/>
    <property type="match status" value="1"/>
</dbReference>
<evidence type="ECO:0000256" key="1">
    <source>
        <dbReference type="SAM" id="Phobius"/>
    </source>
</evidence>
<evidence type="ECO:0000313" key="5">
    <source>
        <dbReference type="Proteomes" id="UP001178508"/>
    </source>
</evidence>
<keyword evidence="2" id="KW-0732">Signal</keyword>
<organism evidence="4 5">
    <name type="scientific">Xyrichtys novacula</name>
    <name type="common">Pearly razorfish</name>
    <name type="synonym">Hemipteronotus novacula</name>
    <dbReference type="NCBI Taxonomy" id="13765"/>
    <lineage>
        <taxon>Eukaryota</taxon>
        <taxon>Metazoa</taxon>
        <taxon>Chordata</taxon>
        <taxon>Craniata</taxon>
        <taxon>Vertebrata</taxon>
        <taxon>Euteleostomi</taxon>
        <taxon>Actinopterygii</taxon>
        <taxon>Neopterygii</taxon>
        <taxon>Teleostei</taxon>
        <taxon>Neoteleostei</taxon>
        <taxon>Acanthomorphata</taxon>
        <taxon>Eupercaria</taxon>
        <taxon>Labriformes</taxon>
        <taxon>Labridae</taxon>
        <taxon>Xyrichtys</taxon>
    </lineage>
</organism>
<dbReference type="Proteomes" id="UP001178508">
    <property type="component" value="Chromosome 13"/>
</dbReference>
<dbReference type="PROSITE" id="PS50835">
    <property type="entry name" value="IG_LIKE"/>
    <property type="match status" value="1"/>
</dbReference>
<dbReference type="AlphaFoldDB" id="A0AAV1GE67"/>
<reference evidence="4" key="1">
    <citation type="submission" date="2023-08" db="EMBL/GenBank/DDBJ databases">
        <authorList>
            <person name="Alioto T."/>
            <person name="Alioto T."/>
            <person name="Gomez Garrido J."/>
        </authorList>
    </citation>
    <scope>NUCLEOTIDE SEQUENCE</scope>
</reference>
<dbReference type="Gene3D" id="2.60.40.10">
    <property type="entry name" value="Immunoglobulins"/>
    <property type="match status" value="1"/>
</dbReference>
<evidence type="ECO:0000313" key="4">
    <source>
        <dbReference type="EMBL" id="CAJ1071116.1"/>
    </source>
</evidence>
<dbReference type="InterPro" id="IPR036179">
    <property type="entry name" value="Ig-like_dom_sf"/>
</dbReference>
<dbReference type="Pfam" id="PF07686">
    <property type="entry name" value="V-set"/>
    <property type="match status" value="1"/>
</dbReference>
<dbReference type="EMBL" id="OY660876">
    <property type="protein sequence ID" value="CAJ1071116.1"/>
    <property type="molecule type" value="Genomic_DNA"/>
</dbReference>
<dbReference type="InterPro" id="IPR013106">
    <property type="entry name" value="Ig_V-set"/>
</dbReference>
<feature type="signal peptide" evidence="2">
    <location>
        <begin position="1"/>
        <end position="21"/>
    </location>
</feature>
<dbReference type="InterPro" id="IPR003599">
    <property type="entry name" value="Ig_sub"/>
</dbReference>
<feature type="domain" description="Ig-like" evidence="3">
    <location>
        <begin position="15"/>
        <end position="107"/>
    </location>
</feature>
<proteinExistence type="predicted"/>
<keyword evidence="5" id="KW-1185">Reference proteome</keyword>
<accession>A0AAV1GE67</accession>
<evidence type="ECO:0000259" key="3">
    <source>
        <dbReference type="PROSITE" id="PS50835"/>
    </source>
</evidence>
<dbReference type="InterPro" id="IPR007110">
    <property type="entry name" value="Ig-like_dom"/>
</dbReference>
<keyword evidence="1" id="KW-1133">Transmembrane helix</keyword>